<evidence type="ECO:0000313" key="2">
    <source>
        <dbReference type="EMBL" id="QJA63801.1"/>
    </source>
</evidence>
<gene>
    <name evidence="2" type="ORF">MM415B00576_0021</name>
    <name evidence="1" type="ORF">TM448A05204_0004</name>
    <name evidence="3" type="ORF">TM448B00676_0017</name>
</gene>
<proteinExistence type="predicted"/>
<evidence type="ECO:0000313" key="3">
    <source>
        <dbReference type="EMBL" id="QJH96269.1"/>
    </source>
</evidence>
<accession>A0A6H2A4E3</accession>
<reference evidence="1" key="1">
    <citation type="submission" date="2020-03" db="EMBL/GenBank/DDBJ databases">
        <title>The deep terrestrial virosphere.</title>
        <authorList>
            <person name="Holmfeldt K."/>
            <person name="Nilsson E."/>
            <person name="Simone D."/>
            <person name="Lopez-Fernandez M."/>
            <person name="Wu X."/>
            <person name="de Brujin I."/>
            <person name="Lundin D."/>
            <person name="Andersson A."/>
            <person name="Bertilsson S."/>
            <person name="Dopson M."/>
        </authorList>
    </citation>
    <scope>NUCLEOTIDE SEQUENCE</scope>
    <source>
        <strain evidence="2">MM415B00576</strain>
        <strain evidence="1">TM448A05204</strain>
        <strain evidence="3">TM448B00676</strain>
    </source>
</reference>
<dbReference type="EMBL" id="MT141506">
    <property type="protein sequence ID" value="QJA63801.1"/>
    <property type="molecule type" value="Genomic_DNA"/>
</dbReference>
<dbReference type="AlphaFoldDB" id="A0A6H2A4E3"/>
<protein>
    <submittedName>
        <fullName evidence="1">Uncharacterized protein</fullName>
    </submittedName>
</protein>
<dbReference type="EMBL" id="MT144645">
    <property type="protein sequence ID" value="QJH96269.1"/>
    <property type="molecule type" value="Genomic_DNA"/>
</dbReference>
<evidence type="ECO:0000313" key="1">
    <source>
        <dbReference type="EMBL" id="QJA54511.1"/>
    </source>
</evidence>
<organism evidence="1">
    <name type="scientific">viral metagenome</name>
    <dbReference type="NCBI Taxonomy" id="1070528"/>
    <lineage>
        <taxon>unclassified sequences</taxon>
        <taxon>metagenomes</taxon>
        <taxon>organismal metagenomes</taxon>
    </lineage>
</organism>
<name>A0A6H2A4E3_9ZZZZ</name>
<dbReference type="EMBL" id="MT144513">
    <property type="protein sequence ID" value="QJA54511.1"/>
    <property type="molecule type" value="Genomic_DNA"/>
</dbReference>
<sequence length="81" mass="9211">MKLSYRAKELLLLIDRKTDRDFSSKTINRYYIPIADDGVWGAGDANCLRGLERKGLIERMPVGDYSYAITEEGRLIAQELG</sequence>